<dbReference type="InterPro" id="IPR052883">
    <property type="entry name" value="Hisactophilin"/>
</dbReference>
<feature type="non-terminal residue" evidence="1">
    <location>
        <position position="262"/>
    </location>
</feature>
<organism evidence="1 2">
    <name type="scientific">Pristionchus mayeri</name>
    <dbReference type="NCBI Taxonomy" id="1317129"/>
    <lineage>
        <taxon>Eukaryota</taxon>
        <taxon>Metazoa</taxon>
        <taxon>Ecdysozoa</taxon>
        <taxon>Nematoda</taxon>
        <taxon>Chromadorea</taxon>
        <taxon>Rhabditida</taxon>
        <taxon>Rhabditina</taxon>
        <taxon>Diplogasteromorpha</taxon>
        <taxon>Diplogasteroidea</taxon>
        <taxon>Neodiplogasteridae</taxon>
        <taxon>Pristionchus</taxon>
    </lineage>
</organism>
<comment type="caution">
    <text evidence="1">The sequence shown here is derived from an EMBL/GenBank/DDBJ whole genome shotgun (WGS) entry which is preliminary data.</text>
</comment>
<protein>
    <submittedName>
        <fullName evidence="1">Uncharacterized protein</fullName>
    </submittedName>
</protein>
<dbReference type="SUPFAM" id="SSF50405">
    <property type="entry name" value="Actin-crosslinking proteins"/>
    <property type="match status" value="1"/>
</dbReference>
<keyword evidence="2" id="KW-1185">Reference proteome</keyword>
<dbReference type="CDD" id="cd00257">
    <property type="entry name" value="beta-trefoil_FSCN-like"/>
    <property type="match status" value="1"/>
</dbReference>
<proteinExistence type="predicted"/>
<dbReference type="PANTHER" id="PTHR33351:SF1">
    <property type="entry name" value="IG-LIKE DOMAIN-CONTAINING PROTEIN-RELATED"/>
    <property type="match status" value="1"/>
</dbReference>
<feature type="non-terminal residue" evidence="1">
    <location>
        <position position="1"/>
    </location>
</feature>
<dbReference type="PANTHER" id="PTHR33351">
    <property type="entry name" value="HISACTOPHILIN-1-RELATED"/>
    <property type="match status" value="1"/>
</dbReference>
<dbReference type="GO" id="GO:0051015">
    <property type="term" value="F:actin filament binding"/>
    <property type="evidence" value="ECO:0007669"/>
    <property type="project" value="TreeGrafter"/>
</dbReference>
<dbReference type="EMBL" id="BTRK01000006">
    <property type="protein sequence ID" value="GMR56820.1"/>
    <property type="molecule type" value="Genomic_DNA"/>
</dbReference>
<dbReference type="GO" id="GO:0015629">
    <property type="term" value="C:actin cytoskeleton"/>
    <property type="evidence" value="ECO:0007669"/>
    <property type="project" value="TreeGrafter"/>
</dbReference>
<accession>A0AAN5IA86</accession>
<evidence type="ECO:0000313" key="1">
    <source>
        <dbReference type="EMBL" id="GMR56820.1"/>
    </source>
</evidence>
<dbReference type="InterPro" id="IPR008999">
    <property type="entry name" value="Actin-crosslinking"/>
</dbReference>
<name>A0AAN5IA86_9BILA</name>
<dbReference type="GO" id="GO:0030041">
    <property type="term" value="P:actin filament polymerization"/>
    <property type="evidence" value="ECO:0007669"/>
    <property type="project" value="TreeGrafter"/>
</dbReference>
<gene>
    <name evidence="1" type="ORF">PMAYCL1PPCAC_27015</name>
</gene>
<sequence>PFIYYKWATDSHTPTTAFTITVISRRPSTTIGIFLATRHTMKKKHFHGPVYYNDIQIVIAYDGTNSELPISRLAEIIRSAGLDGIGHLADVFQLDSGKKQSAVCAARNGDATRAGQIMLEAGREKMRESTRKLSADAGGRKNLKSVHGSFVSAPEPGTEVRLAHGSAGNLENWFIEDWGGKVVLKAQGGLDKPGRFLQAHANGRVDLSYKNPNDCVNQMWKPFHNGDGSWSLLSVHGGWLSAREDGSLCTVQNCDEWEHFWL</sequence>
<reference evidence="2" key="1">
    <citation type="submission" date="2022-10" db="EMBL/GenBank/DDBJ databases">
        <title>Genome assembly of Pristionchus species.</title>
        <authorList>
            <person name="Yoshida K."/>
            <person name="Sommer R.J."/>
        </authorList>
    </citation>
    <scope>NUCLEOTIDE SEQUENCE [LARGE SCALE GENOMIC DNA]</scope>
    <source>
        <strain evidence="2">RS5460</strain>
    </source>
</reference>
<dbReference type="Proteomes" id="UP001328107">
    <property type="component" value="Unassembled WGS sequence"/>
</dbReference>
<dbReference type="Gene3D" id="2.80.10.50">
    <property type="match status" value="1"/>
</dbReference>
<dbReference type="AlphaFoldDB" id="A0AAN5IA86"/>
<evidence type="ECO:0000313" key="2">
    <source>
        <dbReference type="Proteomes" id="UP001328107"/>
    </source>
</evidence>